<reference evidence="1 2" key="1">
    <citation type="submission" date="2019-02" db="EMBL/GenBank/DDBJ databases">
        <title>Deep-cultivation of Planctomycetes and their phenomic and genomic characterization uncovers novel biology.</title>
        <authorList>
            <person name="Wiegand S."/>
            <person name="Jogler M."/>
            <person name="Boedeker C."/>
            <person name="Pinto D."/>
            <person name="Vollmers J."/>
            <person name="Rivas-Marin E."/>
            <person name="Kohn T."/>
            <person name="Peeters S.H."/>
            <person name="Heuer A."/>
            <person name="Rast P."/>
            <person name="Oberbeckmann S."/>
            <person name="Bunk B."/>
            <person name="Jeske O."/>
            <person name="Meyerdierks A."/>
            <person name="Storesund J.E."/>
            <person name="Kallscheuer N."/>
            <person name="Luecker S."/>
            <person name="Lage O.M."/>
            <person name="Pohl T."/>
            <person name="Merkel B.J."/>
            <person name="Hornburger P."/>
            <person name="Mueller R.-W."/>
            <person name="Bruemmer F."/>
            <person name="Labrenz M."/>
            <person name="Spormann A.M."/>
            <person name="Op den Camp H."/>
            <person name="Overmann J."/>
            <person name="Amann R."/>
            <person name="Jetten M.S.M."/>
            <person name="Mascher T."/>
            <person name="Medema M.H."/>
            <person name="Devos D.P."/>
            <person name="Kaster A.-K."/>
            <person name="Ovreas L."/>
            <person name="Rohde M."/>
            <person name="Galperin M.Y."/>
            <person name="Jogler C."/>
        </authorList>
    </citation>
    <scope>NUCLEOTIDE SEQUENCE [LARGE SCALE GENOMIC DNA]</scope>
    <source>
        <strain evidence="1 2">ETA_A8</strain>
    </source>
</reference>
<evidence type="ECO:0000313" key="2">
    <source>
        <dbReference type="Proteomes" id="UP000315017"/>
    </source>
</evidence>
<evidence type="ECO:0000313" key="1">
    <source>
        <dbReference type="EMBL" id="QDU30734.1"/>
    </source>
</evidence>
<dbReference type="EMBL" id="CP036274">
    <property type="protein sequence ID" value="QDU30734.1"/>
    <property type="molecule type" value="Genomic_DNA"/>
</dbReference>
<dbReference type="RefSeq" id="WP_202921322.1">
    <property type="nucleotide sequence ID" value="NZ_CP036274.1"/>
</dbReference>
<sequence>MDPLIIGVLIVTLVVGWLLYKSKPAAQFVVEIQAGVARAKDGKVTEAFLNELTEQCREAGIRTGEVRGLPRGPRIGLWFSPEFPAEVCQRLRNWWGMNGWLVVPRSSQRRK</sequence>
<organism evidence="1 2">
    <name type="scientific">Anatilimnocola aggregata</name>
    <dbReference type="NCBI Taxonomy" id="2528021"/>
    <lineage>
        <taxon>Bacteria</taxon>
        <taxon>Pseudomonadati</taxon>
        <taxon>Planctomycetota</taxon>
        <taxon>Planctomycetia</taxon>
        <taxon>Pirellulales</taxon>
        <taxon>Pirellulaceae</taxon>
        <taxon>Anatilimnocola</taxon>
    </lineage>
</organism>
<name>A0A517YKJ5_9BACT</name>
<dbReference type="Pfam" id="PF12321">
    <property type="entry name" value="DUF3634"/>
    <property type="match status" value="1"/>
</dbReference>
<proteinExistence type="predicted"/>
<dbReference type="KEGG" id="aagg:ETAA8_58820"/>
<accession>A0A517YKJ5</accession>
<keyword evidence="2" id="KW-1185">Reference proteome</keyword>
<gene>
    <name evidence="1" type="ORF">ETAA8_58820</name>
</gene>
<dbReference type="InterPro" id="IPR022090">
    <property type="entry name" value="DUF3634"/>
</dbReference>
<evidence type="ECO:0008006" key="3">
    <source>
        <dbReference type="Google" id="ProtNLM"/>
    </source>
</evidence>
<dbReference type="AlphaFoldDB" id="A0A517YKJ5"/>
<protein>
    <recommendedName>
        <fullName evidence="3">DUF3634 family protein</fullName>
    </recommendedName>
</protein>
<dbReference type="Proteomes" id="UP000315017">
    <property type="component" value="Chromosome"/>
</dbReference>